<dbReference type="WBParaSite" id="HPLM_0000452701-mRNA-1">
    <property type="protein sequence ID" value="HPLM_0000452701-mRNA-1"/>
    <property type="gene ID" value="HPLM_0000452701"/>
</dbReference>
<proteinExistence type="predicted"/>
<dbReference type="AlphaFoldDB" id="A0A0N4W3V7"/>
<protein>
    <submittedName>
        <fullName evidence="1">Amidohydrolase</fullName>
    </submittedName>
</protein>
<accession>A0A0N4W3V7</accession>
<evidence type="ECO:0000313" key="1">
    <source>
        <dbReference type="WBParaSite" id="HPLM_0000452701-mRNA-1"/>
    </source>
</evidence>
<sequence length="52" mass="5756">LAIGMDHVLHEAARIIREEIGQLNAMAQKHGAYVATAFVMENPRETPEIAQL</sequence>
<name>A0A0N4W3V7_HAEPC</name>
<reference evidence="1" key="1">
    <citation type="submission" date="2017-02" db="UniProtKB">
        <authorList>
            <consortium name="WormBaseParasite"/>
        </authorList>
    </citation>
    <scope>IDENTIFICATION</scope>
</reference>
<organism evidence="1">
    <name type="scientific">Haemonchus placei</name>
    <name type="common">Barber's pole worm</name>
    <dbReference type="NCBI Taxonomy" id="6290"/>
    <lineage>
        <taxon>Eukaryota</taxon>
        <taxon>Metazoa</taxon>
        <taxon>Ecdysozoa</taxon>
        <taxon>Nematoda</taxon>
        <taxon>Chromadorea</taxon>
        <taxon>Rhabditida</taxon>
        <taxon>Rhabditina</taxon>
        <taxon>Rhabditomorpha</taxon>
        <taxon>Strongyloidea</taxon>
        <taxon>Trichostrongylidae</taxon>
        <taxon>Haemonchus</taxon>
    </lineage>
</organism>